<evidence type="ECO:0000313" key="2">
    <source>
        <dbReference type="Proteomes" id="UP001497680"/>
    </source>
</evidence>
<name>A0ACC0D1Z1_9PEZI</name>
<gene>
    <name evidence="1" type="ORF">F4821DRAFT_128724</name>
</gene>
<keyword evidence="1" id="KW-0560">Oxidoreductase</keyword>
<reference evidence="1 2" key="1">
    <citation type="journal article" date="2022" name="New Phytol.">
        <title>Ecological generalism drives hyperdiversity of secondary metabolite gene clusters in xylarialean endophytes.</title>
        <authorList>
            <person name="Franco M.E.E."/>
            <person name="Wisecaver J.H."/>
            <person name="Arnold A.E."/>
            <person name="Ju Y.M."/>
            <person name="Slot J.C."/>
            <person name="Ahrendt S."/>
            <person name="Moore L.P."/>
            <person name="Eastman K.E."/>
            <person name="Scott K."/>
            <person name="Konkel Z."/>
            <person name="Mondo S.J."/>
            <person name="Kuo A."/>
            <person name="Hayes R.D."/>
            <person name="Haridas S."/>
            <person name="Andreopoulos B."/>
            <person name="Riley R."/>
            <person name="LaButti K."/>
            <person name="Pangilinan J."/>
            <person name="Lipzen A."/>
            <person name="Amirebrahimi M."/>
            <person name="Yan J."/>
            <person name="Adam C."/>
            <person name="Keymanesh K."/>
            <person name="Ng V."/>
            <person name="Louie K."/>
            <person name="Northen T."/>
            <person name="Drula E."/>
            <person name="Henrissat B."/>
            <person name="Hsieh H.M."/>
            <person name="Youens-Clark K."/>
            <person name="Lutzoni F."/>
            <person name="Miadlikowska J."/>
            <person name="Eastwood D.C."/>
            <person name="Hamelin R.C."/>
            <person name="Grigoriev I.V."/>
            <person name="U'Ren J.M."/>
        </authorList>
    </citation>
    <scope>NUCLEOTIDE SEQUENCE [LARGE SCALE GENOMIC DNA]</scope>
    <source>
        <strain evidence="1 2">ER1909</strain>
    </source>
</reference>
<evidence type="ECO:0000313" key="1">
    <source>
        <dbReference type="EMBL" id="KAI6086526.1"/>
    </source>
</evidence>
<keyword evidence="1" id="KW-0503">Monooxygenase</keyword>
<accession>A0ACC0D1Z1</accession>
<dbReference type="Proteomes" id="UP001497680">
    <property type="component" value="Unassembled WGS sequence"/>
</dbReference>
<keyword evidence="2" id="KW-1185">Reference proteome</keyword>
<dbReference type="EMBL" id="MU394315">
    <property type="protein sequence ID" value="KAI6086526.1"/>
    <property type="molecule type" value="Genomic_DNA"/>
</dbReference>
<organism evidence="1 2">
    <name type="scientific">Hypoxylon rubiginosum</name>
    <dbReference type="NCBI Taxonomy" id="110542"/>
    <lineage>
        <taxon>Eukaryota</taxon>
        <taxon>Fungi</taxon>
        <taxon>Dikarya</taxon>
        <taxon>Ascomycota</taxon>
        <taxon>Pezizomycotina</taxon>
        <taxon>Sordariomycetes</taxon>
        <taxon>Xylariomycetidae</taxon>
        <taxon>Xylariales</taxon>
        <taxon>Hypoxylaceae</taxon>
        <taxon>Hypoxylon</taxon>
    </lineage>
</organism>
<protein>
    <submittedName>
        <fullName evidence="1">Cytochrome P450 monooxygenase</fullName>
    </submittedName>
</protein>
<comment type="caution">
    <text evidence="1">The sequence shown here is derived from an EMBL/GenBank/DDBJ whole genome shotgun (WGS) entry which is preliminary data.</text>
</comment>
<proteinExistence type="predicted"/>
<sequence length="545" mass="61096">MSLSLPNFMPLLMSFNGTAEPGSYSVAGILAALLGIIFLATTRQSRFQRVGKPWLLSLLSGRNAMSFTIEKHVQDGYTKITKQTGKPFVMKWWAIDYVFLPPKYLRDLKRAGTHSLSFFENISEAFSLNASVGNLYSSELMINVVKRGINTRLPKLIPLLNEERDYAFMTEIGSPTEWKQFSAATLFGDVMHRTTSRILIGPELCRDEIYLSSSKTLANSIFINGLIMTMLPLGPFRRVACYLLSVFHRMNLRRAMKAILPVVEQRFNEFQTRSQAWNEKDREAQLDAIEWSLELSKGNPAEHNPHWIALSLLHNLWAGSAAPGGLVTQMAFQVLYEPQYLDPLRHEAKEAFRNHGVTDKALNSMVLLDSFIRELNRLYPTGAVTCARTVMDPAGFQFHDGLTLPRGSRIGIPALAIQTDPENFRDPLAFDGFRFARLSATAAEEKEDGGGGEDGEQKWGAATVSETNLAFGYGKHACIGRFYAVRKAKLIFSKLIMEYDLKWEGAEERPASLSVNGQFAPNQSQKIFLKKRVASSESKEGQESL</sequence>